<evidence type="ECO:0000259" key="9">
    <source>
        <dbReference type="Pfam" id="PF23122"/>
    </source>
</evidence>
<accession>A0A1X7VV50</accession>
<keyword evidence="7" id="KW-0325">Glycoprotein</keyword>
<evidence type="ECO:0000313" key="11">
    <source>
        <dbReference type="Proteomes" id="UP000007879"/>
    </source>
</evidence>
<evidence type="ECO:0000256" key="7">
    <source>
        <dbReference type="ARBA" id="ARBA00023180"/>
    </source>
</evidence>
<dbReference type="EnsemblMetazoa" id="Aqu2.1.44212_001">
    <property type="protein sequence ID" value="Aqu2.1.44212_001"/>
    <property type="gene ID" value="Aqu2.1.44212"/>
</dbReference>
<name>A0A1X7VV50_AMPQE</name>
<proteinExistence type="inferred from homology"/>
<keyword evidence="11" id="KW-1185">Reference proteome</keyword>
<keyword evidence="5 8" id="KW-1133">Transmembrane helix</keyword>
<dbReference type="Gene3D" id="2.130.10.130">
    <property type="entry name" value="Integrin alpha, N-terminal"/>
    <property type="match status" value="1"/>
</dbReference>
<evidence type="ECO:0000256" key="1">
    <source>
        <dbReference type="ARBA" id="ARBA00004479"/>
    </source>
</evidence>
<dbReference type="SUPFAM" id="SSF69318">
    <property type="entry name" value="Integrin alpha N-terminal domain"/>
    <property type="match status" value="2"/>
</dbReference>
<organism evidence="10">
    <name type="scientific">Amphimedon queenslandica</name>
    <name type="common">Sponge</name>
    <dbReference type="NCBI Taxonomy" id="400682"/>
    <lineage>
        <taxon>Eukaryota</taxon>
        <taxon>Metazoa</taxon>
        <taxon>Porifera</taxon>
        <taxon>Demospongiae</taxon>
        <taxon>Heteroscleromorpha</taxon>
        <taxon>Haplosclerida</taxon>
        <taxon>Niphatidae</taxon>
        <taxon>Amphimedon</taxon>
    </lineage>
</organism>
<dbReference type="InterPro" id="IPR057089">
    <property type="entry name" value="C2_TIP"/>
</dbReference>
<gene>
    <name evidence="10" type="primary">105311955</name>
</gene>
<sequence>MRLEWRSFLSLQSLLFLLTFLISIKLTVSLQFVDVSDNLNLRSVSGNFSVVAVADQNGDKRNDLFLVKGSQGNLVVMTWDNKEKAFKTFHTLMTKLTGIISVSVFDFDGDGLLDSLVRSADYPPVVYWGNAHGPSGPNNVTIPVPSDYKAETLVIDGNGDHLPDVLVLLDQDLQLWSSQGKSRSFNISQVLKGPLVNVIGSYYVDINSDCLADILIVRRDEGEPPSIDIWLRDPVYMNLTWSQSVSLPLPPSQSLYGKPAFADMNGDGQVDMIILSCSSVSCSHPLLHIMYQEFNEKTDVVQCRPYTWNGWKLKWAQSVTHFNISWPLDPNFIKYYLLTVGDIDLDRFPDIIIPTFNTTALNSSVSQIARVFTNKPCEINCGDGATAIRRLEHDSSLFSNVYGVNAAILIDLFEDGIPDVLIIREKESGGDEIVAMRQVLSSDHMFLKTLVLSGYCFSHCSSGREPLGSLLPGAVVSYETLDRNGHKIKATGSVSQSSSYLNCPTLPYVLLGLGTTPNFIETLSIGLANNVTSSSWYMNWPLLVPNSQLILIPSPTYKPSKWTLQLYLTPSGLVYSVSGVLLSICVGLLIIILLLHTREKYQDSKERKQSKQKFYFNAM</sequence>
<feature type="domain" description="T-cell immunomodulatory protein TIP C2" evidence="9">
    <location>
        <begin position="467"/>
        <end position="567"/>
    </location>
</feature>
<reference evidence="10" key="2">
    <citation type="submission" date="2017-05" db="UniProtKB">
        <authorList>
            <consortium name="EnsemblMetazoa"/>
        </authorList>
    </citation>
    <scope>IDENTIFICATION</scope>
</reference>
<evidence type="ECO:0000256" key="8">
    <source>
        <dbReference type="SAM" id="Phobius"/>
    </source>
</evidence>
<reference evidence="11" key="1">
    <citation type="journal article" date="2010" name="Nature">
        <title>The Amphimedon queenslandica genome and the evolution of animal complexity.</title>
        <authorList>
            <person name="Srivastava M."/>
            <person name="Simakov O."/>
            <person name="Chapman J."/>
            <person name="Fahey B."/>
            <person name="Gauthier M.E."/>
            <person name="Mitros T."/>
            <person name="Richards G.S."/>
            <person name="Conaco C."/>
            <person name="Dacre M."/>
            <person name="Hellsten U."/>
            <person name="Larroux C."/>
            <person name="Putnam N.H."/>
            <person name="Stanke M."/>
            <person name="Adamska M."/>
            <person name="Darling A."/>
            <person name="Degnan S.M."/>
            <person name="Oakley T.H."/>
            <person name="Plachetzki D.C."/>
            <person name="Zhai Y."/>
            <person name="Adamski M."/>
            <person name="Calcino A."/>
            <person name="Cummins S.F."/>
            <person name="Goodstein D.M."/>
            <person name="Harris C."/>
            <person name="Jackson D.J."/>
            <person name="Leys S.P."/>
            <person name="Shu S."/>
            <person name="Woodcroft B.J."/>
            <person name="Vervoort M."/>
            <person name="Kosik K.S."/>
            <person name="Manning G."/>
            <person name="Degnan B.M."/>
            <person name="Rokhsar D.S."/>
        </authorList>
    </citation>
    <scope>NUCLEOTIDE SEQUENCE [LARGE SCALE GENOMIC DNA]</scope>
</reference>
<evidence type="ECO:0000256" key="4">
    <source>
        <dbReference type="ARBA" id="ARBA00022729"/>
    </source>
</evidence>
<dbReference type="AlphaFoldDB" id="A0A1X7VV50"/>
<dbReference type="InParanoid" id="A0A1X7VV50"/>
<feature type="transmembrane region" description="Helical" evidence="8">
    <location>
        <begin position="573"/>
        <end position="595"/>
    </location>
</feature>
<evidence type="ECO:0000256" key="5">
    <source>
        <dbReference type="ARBA" id="ARBA00022989"/>
    </source>
</evidence>
<comment type="subcellular location">
    <subcellularLocation>
        <location evidence="1">Membrane</location>
        <topology evidence="1">Single-pass type I membrane protein</topology>
    </subcellularLocation>
</comment>
<dbReference type="OrthoDB" id="10250728at2759"/>
<dbReference type="GO" id="GO:0005886">
    <property type="term" value="C:plasma membrane"/>
    <property type="evidence" value="ECO:0007669"/>
    <property type="project" value="TreeGrafter"/>
</dbReference>
<evidence type="ECO:0000256" key="6">
    <source>
        <dbReference type="ARBA" id="ARBA00023136"/>
    </source>
</evidence>
<dbReference type="PANTHER" id="PTHR13412">
    <property type="entry name" value="T-CELL IMMUNOMODULATORY PROTEIN HOMOLOG"/>
    <property type="match status" value="1"/>
</dbReference>
<protein>
    <recommendedName>
        <fullName evidence="9">T-cell immunomodulatory protein TIP C2 domain-containing protein</fullName>
    </recommendedName>
</protein>
<evidence type="ECO:0000313" key="10">
    <source>
        <dbReference type="EnsemblMetazoa" id="Aqu2.1.44212_001"/>
    </source>
</evidence>
<comment type="similarity">
    <text evidence="2">Belongs to the TIP family.</text>
</comment>
<dbReference type="KEGG" id="aqu:105311955"/>
<dbReference type="Pfam" id="PF13517">
    <property type="entry name" value="FG-GAP_3"/>
    <property type="match status" value="1"/>
</dbReference>
<dbReference type="STRING" id="400682.A0A1X7VV50"/>
<dbReference type="InterPro" id="IPR024881">
    <property type="entry name" value="Tip"/>
</dbReference>
<dbReference type="Pfam" id="PF23122">
    <property type="entry name" value="C2_ITFG1"/>
    <property type="match status" value="1"/>
</dbReference>
<dbReference type="EnsemblMetazoa" id="XM_011404209.2">
    <property type="protein sequence ID" value="XP_011402511.2"/>
    <property type="gene ID" value="LOC105311955"/>
</dbReference>
<keyword evidence="6 8" id="KW-0472">Membrane</keyword>
<evidence type="ECO:0000256" key="2">
    <source>
        <dbReference type="ARBA" id="ARBA00006496"/>
    </source>
</evidence>
<dbReference type="PANTHER" id="PTHR13412:SF0">
    <property type="entry name" value="T-CELL IMMUNOMODULATORY PROTEIN"/>
    <property type="match status" value="1"/>
</dbReference>
<keyword evidence="3 8" id="KW-0812">Transmembrane</keyword>
<dbReference type="InterPro" id="IPR028994">
    <property type="entry name" value="Integrin_alpha_N"/>
</dbReference>
<keyword evidence="4" id="KW-0732">Signal</keyword>
<dbReference type="InterPro" id="IPR013517">
    <property type="entry name" value="FG-GAP"/>
</dbReference>
<evidence type="ECO:0000256" key="3">
    <source>
        <dbReference type="ARBA" id="ARBA00022692"/>
    </source>
</evidence>
<dbReference type="Proteomes" id="UP000007879">
    <property type="component" value="Unassembled WGS sequence"/>
</dbReference>